<dbReference type="AlphaFoldDB" id="A0AAV5WFE7"/>
<accession>A0AAV5WFE7</accession>
<sequence length="88" mass="9760">MIMLTTFTFTLDDSEAVRAGLRLLRPEYALDDYMVQGHLTIFTVRIIFAILAMTLPIGPTMVAIFVIRRAFSSGVLIVVNFASVYSVG</sequence>
<feature type="transmembrane region" description="Helical" evidence="1">
    <location>
        <begin position="40"/>
        <end position="58"/>
    </location>
</feature>
<evidence type="ECO:0000256" key="1">
    <source>
        <dbReference type="SAM" id="Phobius"/>
    </source>
</evidence>
<evidence type="ECO:0000313" key="2">
    <source>
        <dbReference type="EMBL" id="GMT30607.1"/>
    </source>
</evidence>
<reference evidence="2" key="1">
    <citation type="submission" date="2023-10" db="EMBL/GenBank/DDBJ databases">
        <title>Genome assembly of Pristionchus species.</title>
        <authorList>
            <person name="Yoshida K."/>
            <person name="Sommer R.J."/>
        </authorList>
    </citation>
    <scope>NUCLEOTIDE SEQUENCE</scope>
    <source>
        <strain evidence="2">RS5133</strain>
    </source>
</reference>
<proteinExistence type="predicted"/>
<feature type="transmembrane region" description="Helical" evidence="1">
    <location>
        <begin position="70"/>
        <end position="87"/>
    </location>
</feature>
<dbReference type="EMBL" id="BTSY01000005">
    <property type="protein sequence ID" value="GMT30607.1"/>
    <property type="molecule type" value="Genomic_DNA"/>
</dbReference>
<organism evidence="2 3">
    <name type="scientific">Pristionchus fissidentatus</name>
    <dbReference type="NCBI Taxonomy" id="1538716"/>
    <lineage>
        <taxon>Eukaryota</taxon>
        <taxon>Metazoa</taxon>
        <taxon>Ecdysozoa</taxon>
        <taxon>Nematoda</taxon>
        <taxon>Chromadorea</taxon>
        <taxon>Rhabditida</taxon>
        <taxon>Rhabditina</taxon>
        <taxon>Diplogasteromorpha</taxon>
        <taxon>Diplogasteroidea</taxon>
        <taxon>Neodiplogasteridae</taxon>
        <taxon>Pristionchus</taxon>
    </lineage>
</organism>
<keyword evidence="1" id="KW-0472">Membrane</keyword>
<dbReference type="Pfam" id="PF10317">
    <property type="entry name" value="7TM_GPCR_Srd"/>
    <property type="match status" value="1"/>
</dbReference>
<dbReference type="InterPro" id="IPR019421">
    <property type="entry name" value="7TM_GPCR_serpentine_rcpt_Srd"/>
</dbReference>
<keyword evidence="1" id="KW-0812">Transmembrane</keyword>
<keyword evidence="1" id="KW-1133">Transmembrane helix</keyword>
<keyword evidence="3" id="KW-1185">Reference proteome</keyword>
<evidence type="ECO:0000313" key="3">
    <source>
        <dbReference type="Proteomes" id="UP001432322"/>
    </source>
</evidence>
<dbReference type="Proteomes" id="UP001432322">
    <property type="component" value="Unassembled WGS sequence"/>
</dbReference>
<protein>
    <recommendedName>
        <fullName evidence="4">G protein-coupled receptor</fullName>
    </recommendedName>
</protein>
<evidence type="ECO:0008006" key="4">
    <source>
        <dbReference type="Google" id="ProtNLM"/>
    </source>
</evidence>
<gene>
    <name evidence="2" type="ORF">PFISCL1PPCAC_21904</name>
</gene>
<comment type="caution">
    <text evidence="2">The sequence shown here is derived from an EMBL/GenBank/DDBJ whole genome shotgun (WGS) entry which is preliminary data.</text>
</comment>
<name>A0AAV5WFE7_9BILA</name>